<evidence type="ECO:0000313" key="3">
    <source>
        <dbReference type="Proteomes" id="UP000823882"/>
    </source>
</evidence>
<reference evidence="2" key="1">
    <citation type="journal article" date="2021" name="PeerJ">
        <title>Extensive microbial diversity within the chicken gut microbiome revealed by metagenomics and culture.</title>
        <authorList>
            <person name="Gilroy R."/>
            <person name="Ravi A."/>
            <person name="Getino M."/>
            <person name="Pursley I."/>
            <person name="Horton D.L."/>
            <person name="Alikhan N.F."/>
            <person name="Baker D."/>
            <person name="Gharbi K."/>
            <person name="Hall N."/>
            <person name="Watson M."/>
            <person name="Adriaenssens E.M."/>
            <person name="Foster-Nyarko E."/>
            <person name="Jarju S."/>
            <person name="Secka A."/>
            <person name="Antonio M."/>
            <person name="Oren A."/>
            <person name="Chaudhuri R.R."/>
            <person name="La Ragione R."/>
            <person name="Hildebrand F."/>
            <person name="Pallen M.J."/>
        </authorList>
    </citation>
    <scope>NUCLEOTIDE SEQUENCE</scope>
    <source>
        <strain evidence="2">CHK186-1790</strain>
    </source>
</reference>
<dbReference type="Proteomes" id="UP000823882">
    <property type="component" value="Unassembled WGS sequence"/>
</dbReference>
<dbReference type="Gene3D" id="1.10.150.320">
    <property type="entry name" value="Photosystem II 12 kDa extrinsic protein"/>
    <property type="match status" value="1"/>
</dbReference>
<dbReference type="InterPro" id="IPR010994">
    <property type="entry name" value="RuvA_2-like"/>
</dbReference>
<dbReference type="Pfam" id="PF12836">
    <property type="entry name" value="HHH_3"/>
    <property type="match status" value="1"/>
</dbReference>
<dbReference type="InterPro" id="IPR003583">
    <property type="entry name" value="Hlx-hairpin-Hlx_DNA-bd_motif"/>
</dbReference>
<dbReference type="NCBIfam" id="TIGR00426">
    <property type="entry name" value="competence protein ComEA helix-hairpin-helix repeat region"/>
    <property type="match status" value="1"/>
</dbReference>
<dbReference type="PANTHER" id="PTHR21180:SF32">
    <property type="entry name" value="ENDONUCLEASE_EXONUCLEASE_PHOSPHATASE FAMILY DOMAIN-CONTAINING PROTEIN 1"/>
    <property type="match status" value="1"/>
</dbReference>
<dbReference type="SUPFAM" id="SSF47781">
    <property type="entry name" value="RuvA domain 2-like"/>
    <property type="match status" value="1"/>
</dbReference>
<keyword evidence="2" id="KW-0238">DNA-binding</keyword>
<evidence type="ECO:0000313" key="2">
    <source>
        <dbReference type="EMBL" id="HJC41070.1"/>
    </source>
</evidence>
<dbReference type="InterPro" id="IPR004509">
    <property type="entry name" value="Competence_ComEA_HhH"/>
</dbReference>
<dbReference type="InterPro" id="IPR051675">
    <property type="entry name" value="Endo/Exo/Phosphatase_dom_1"/>
</dbReference>
<dbReference type="GO" id="GO:0003677">
    <property type="term" value="F:DNA binding"/>
    <property type="evidence" value="ECO:0007669"/>
    <property type="project" value="UniProtKB-KW"/>
</dbReference>
<feature type="domain" description="Helix-hairpin-helix DNA-binding motif class 1" evidence="1">
    <location>
        <begin position="103"/>
        <end position="122"/>
    </location>
</feature>
<organism evidence="2 3">
    <name type="scientific">Candidatus Intestinimonas pullistercoris</name>
    <dbReference type="NCBI Taxonomy" id="2838623"/>
    <lineage>
        <taxon>Bacteria</taxon>
        <taxon>Bacillati</taxon>
        <taxon>Bacillota</taxon>
        <taxon>Clostridia</taxon>
        <taxon>Eubacteriales</taxon>
        <taxon>Intestinimonas</taxon>
    </lineage>
</organism>
<dbReference type="EMBL" id="DWWJ01000104">
    <property type="protein sequence ID" value="HJC41070.1"/>
    <property type="molecule type" value="Genomic_DNA"/>
</dbReference>
<dbReference type="SMART" id="SM00278">
    <property type="entry name" value="HhH1"/>
    <property type="match status" value="2"/>
</dbReference>
<protein>
    <submittedName>
        <fullName evidence="2">ComEA family DNA-binding protein</fullName>
    </submittedName>
</protein>
<comment type="caution">
    <text evidence="2">The sequence shown here is derived from an EMBL/GenBank/DDBJ whole genome shotgun (WGS) entry which is preliminary data.</text>
</comment>
<accession>A0A9D2T0W5</accession>
<evidence type="ECO:0000259" key="1">
    <source>
        <dbReference type="SMART" id="SM00278"/>
    </source>
</evidence>
<proteinExistence type="predicted"/>
<dbReference type="AlphaFoldDB" id="A0A9D2T0W5"/>
<feature type="domain" description="Helix-hairpin-helix DNA-binding motif class 1" evidence="1">
    <location>
        <begin position="73"/>
        <end position="92"/>
    </location>
</feature>
<dbReference type="PANTHER" id="PTHR21180">
    <property type="entry name" value="ENDONUCLEASE/EXONUCLEASE/PHOSPHATASE FAMILY DOMAIN-CONTAINING PROTEIN 1"/>
    <property type="match status" value="1"/>
</dbReference>
<dbReference type="GO" id="GO:0015628">
    <property type="term" value="P:protein secretion by the type II secretion system"/>
    <property type="evidence" value="ECO:0007669"/>
    <property type="project" value="TreeGrafter"/>
</dbReference>
<sequence length="126" mass="13503">MKISALEKLLLGVTAAFLLLTFGYFWGTRSTASPYRVDQQLLVQAVETPVAEPAGTGKPEPTAKININTATAEELETLPGIGEKRAADIVADREANGPFRIVEELTRVSGIGEGTLEGLIDYITVE</sequence>
<gene>
    <name evidence="2" type="ORF">H9701_05905</name>
</gene>
<name>A0A9D2T0W5_9FIRM</name>
<dbReference type="GO" id="GO:0006281">
    <property type="term" value="P:DNA repair"/>
    <property type="evidence" value="ECO:0007669"/>
    <property type="project" value="InterPro"/>
</dbReference>
<dbReference type="GO" id="GO:0015627">
    <property type="term" value="C:type II protein secretion system complex"/>
    <property type="evidence" value="ECO:0007669"/>
    <property type="project" value="TreeGrafter"/>
</dbReference>
<reference evidence="2" key="2">
    <citation type="submission" date="2021-04" db="EMBL/GenBank/DDBJ databases">
        <authorList>
            <person name="Gilroy R."/>
        </authorList>
    </citation>
    <scope>NUCLEOTIDE SEQUENCE</scope>
    <source>
        <strain evidence="2">CHK186-1790</strain>
    </source>
</reference>